<keyword evidence="3" id="KW-1185">Reference proteome</keyword>
<reference evidence="2 3" key="1">
    <citation type="submission" date="2019-06" db="EMBL/GenBank/DDBJ databases">
        <title>Wine fermentation using esterase from Monascus purpureus.</title>
        <authorList>
            <person name="Geng C."/>
            <person name="Zhang Y."/>
        </authorList>
    </citation>
    <scope>NUCLEOTIDE SEQUENCE [LARGE SCALE GENOMIC DNA]</scope>
    <source>
        <strain evidence="2">HQ1</strain>
    </source>
</reference>
<dbReference type="GO" id="GO:0005739">
    <property type="term" value="C:mitochondrion"/>
    <property type="evidence" value="ECO:0007669"/>
    <property type="project" value="TreeGrafter"/>
</dbReference>
<dbReference type="InterPro" id="IPR020843">
    <property type="entry name" value="ER"/>
</dbReference>
<dbReference type="AlphaFoldDB" id="A0A507R3S2"/>
<dbReference type="SMART" id="SM00829">
    <property type="entry name" value="PKS_ER"/>
    <property type="match status" value="1"/>
</dbReference>
<name>A0A507R3S2_MONPU</name>
<dbReference type="STRING" id="5098.A0A507R3S2"/>
<dbReference type="EMBL" id="VIFY01000001">
    <property type="protein sequence ID" value="TQB77550.1"/>
    <property type="molecule type" value="Genomic_DNA"/>
</dbReference>
<dbReference type="GO" id="GO:0016491">
    <property type="term" value="F:oxidoreductase activity"/>
    <property type="evidence" value="ECO:0007669"/>
    <property type="project" value="InterPro"/>
</dbReference>
<dbReference type="Pfam" id="PF13602">
    <property type="entry name" value="ADH_zinc_N_2"/>
    <property type="match status" value="1"/>
</dbReference>
<dbReference type="CDD" id="cd08267">
    <property type="entry name" value="MDR1"/>
    <property type="match status" value="1"/>
</dbReference>
<organism evidence="2 3">
    <name type="scientific">Monascus purpureus</name>
    <name type="common">Red mold</name>
    <name type="synonym">Monascus anka</name>
    <dbReference type="NCBI Taxonomy" id="5098"/>
    <lineage>
        <taxon>Eukaryota</taxon>
        <taxon>Fungi</taxon>
        <taxon>Dikarya</taxon>
        <taxon>Ascomycota</taxon>
        <taxon>Pezizomycotina</taxon>
        <taxon>Eurotiomycetes</taxon>
        <taxon>Eurotiomycetidae</taxon>
        <taxon>Eurotiales</taxon>
        <taxon>Aspergillaceae</taxon>
        <taxon>Monascus</taxon>
    </lineage>
</organism>
<dbReference type="Pfam" id="PF08240">
    <property type="entry name" value="ADH_N"/>
    <property type="match status" value="1"/>
</dbReference>
<comment type="caution">
    <text evidence="2">The sequence shown here is derived from an EMBL/GenBank/DDBJ whole genome shotgun (WGS) entry which is preliminary data.</text>
</comment>
<dbReference type="SUPFAM" id="SSF50129">
    <property type="entry name" value="GroES-like"/>
    <property type="match status" value="1"/>
</dbReference>
<gene>
    <name evidence="2" type="ORF">MPDQ_000091</name>
</gene>
<dbReference type="PANTHER" id="PTHR11695">
    <property type="entry name" value="ALCOHOL DEHYDROGENASE RELATED"/>
    <property type="match status" value="1"/>
</dbReference>
<feature type="domain" description="Enoyl reductase (ER)" evidence="1">
    <location>
        <begin position="19"/>
        <end position="331"/>
    </location>
</feature>
<dbReference type="SUPFAM" id="SSF51735">
    <property type="entry name" value="NAD(P)-binding Rossmann-fold domains"/>
    <property type="match status" value="1"/>
</dbReference>
<dbReference type="PANTHER" id="PTHR11695:SF294">
    <property type="entry name" value="RETICULON-4-INTERACTING PROTEIN 1, MITOCHONDRIAL"/>
    <property type="match status" value="1"/>
</dbReference>
<dbReference type="Proteomes" id="UP000319663">
    <property type="component" value="Unassembled WGS sequence"/>
</dbReference>
<dbReference type="Gene3D" id="3.40.50.720">
    <property type="entry name" value="NAD(P)-binding Rossmann-like Domain"/>
    <property type="match status" value="1"/>
</dbReference>
<dbReference type="InterPro" id="IPR036291">
    <property type="entry name" value="NAD(P)-bd_dom_sf"/>
</dbReference>
<dbReference type="InterPro" id="IPR013154">
    <property type="entry name" value="ADH-like_N"/>
</dbReference>
<dbReference type="InterPro" id="IPR011032">
    <property type="entry name" value="GroES-like_sf"/>
</dbReference>
<proteinExistence type="predicted"/>
<accession>A0A507R3S2</accession>
<protein>
    <recommendedName>
        <fullName evidence="1">Enoyl reductase (ER) domain-containing protein</fullName>
    </recommendedName>
</protein>
<evidence type="ECO:0000259" key="1">
    <source>
        <dbReference type="SMART" id="SM00829"/>
    </source>
</evidence>
<evidence type="ECO:0000313" key="2">
    <source>
        <dbReference type="EMBL" id="TQB77550.1"/>
    </source>
</evidence>
<evidence type="ECO:0000313" key="3">
    <source>
        <dbReference type="Proteomes" id="UP000319663"/>
    </source>
</evidence>
<sequence length="337" mass="36701">MSNPPTTMKAWLYSSTWGGLEKNLNLDQCARVPPPLRKDQVLTQVISACINPADYKVPEMVLVGKLITSIPASPGMDFCGRVTAVGDAVSEFHPGQFVYGCLDMPSQFGSLGEYVVSRKDQIAPVPAGVDLDQIAAVGIAGQTAYQSLAPYVSAGDKVFINAGSGGCGMFAIQIAKTLGCHVTTTCSKRNVQFCKDLGADEVIDYTSEDVVKALKSHGQVYSHAIDHIGFPRNLYSESHHYLLPGKTFVQVGADWIGTFAGRLLWPGFLGGGKRNYSIFFYKNTHEHLVQLGEWVQQGKIKVTLDSVFEFEDAIKAIERQRSGRSRGKIVVHVSKKP</sequence>
<dbReference type="Gene3D" id="3.90.180.10">
    <property type="entry name" value="Medium-chain alcohol dehydrogenases, catalytic domain"/>
    <property type="match status" value="1"/>
</dbReference>
<dbReference type="InterPro" id="IPR050700">
    <property type="entry name" value="YIM1/Zinc_Alcohol_DH_Fams"/>
</dbReference>